<dbReference type="Gene3D" id="3.40.30.10">
    <property type="entry name" value="Glutaredoxin"/>
    <property type="match status" value="1"/>
</dbReference>
<dbReference type="Proteomes" id="UP000235914">
    <property type="component" value="Unassembled WGS sequence"/>
</dbReference>
<evidence type="ECO:0008006" key="4">
    <source>
        <dbReference type="Google" id="ProtNLM"/>
    </source>
</evidence>
<evidence type="ECO:0000313" key="2">
    <source>
        <dbReference type="EMBL" id="PNC57131.1"/>
    </source>
</evidence>
<dbReference type="InterPro" id="IPR036249">
    <property type="entry name" value="Thioredoxin-like_sf"/>
</dbReference>
<dbReference type="EMBL" id="PJKN01000002">
    <property type="protein sequence ID" value="PNC57131.1"/>
    <property type="molecule type" value="Genomic_DNA"/>
</dbReference>
<dbReference type="Pfam" id="PF13899">
    <property type="entry name" value="Thioredoxin_7"/>
    <property type="match status" value="1"/>
</dbReference>
<name>A0AAP8NNL4_9BACT</name>
<protein>
    <recommendedName>
        <fullName evidence="4">Thioredoxin-like fold domain-containing protein</fullName>
    </recommendedName>
</protein>
<dbReference type="SUPFAM" id="SSF52833">
    <property type="entry name" value="Thioredoxin-like"/>
    <property type="match status" value="1"/>
</dbReference>
<comment type="caution">
    <text evidence="2">The sequence shown here is derived from an EMBL/GenBank/DDBJ whole genome shotgun (WGS) entry which is preliminary data.</text>
</comment>
<evidence type="ECO:0000256" key="1">
    <source>
        <dbReference type="SAM" id="MobiDB-lite"/>
    </source>
</evidence>
<evidence type="ECO:0000313" key="3">
    <source>
        <dbReference type="Proteomes" id="UP000235914"/>
    </source>
</evidence>
<feature type="compositionally biased region" description="Basic and acidic residues" evidence="1">
    <location>
        <begin position="33"/>
        <end position="42"/>
    </location>
</feature>
<feature type="compositionally biased region" description="Basic and acidic residues" evidence="1">
    <location>
        <begin position="58"/>
        <end position="71"/>
    </location>
</feature>
<proteinExistence type="predicted"/>
<dbReference type="AlphaFoldDB" id="A0AAP8NNL4"/>
<reference evidence="2 3" key="1">
    <citation type="journal article" date="2017" name="BMC Genomics">
        <title>Genome sequencing of 39 Akkermansia muciniphila isolates reveals its population structure, genomic and functional diverisity, and global distribution in mammalian gut microbiotas.</title>
        <authorList>
            <person name="Guo X."/>
            <person name="Li S."/>
            <person name="Zhang J."/>
            <person name="Wu F."/>
            <person name="Li X."/>
            <person name="Wu D."/>
            <person name="Zhang M."/>
            <person name="Ou Z."/>
            <person name="Jie Z."/>
            <person name="Yan Q."/>
            <person name="Li P."/>
            <person name="Yi J."/>
            <person name="Peng Y."/>
        </authorList>
    </citation>
    <scope>NUCLEOTIDE SEQUENCE [LARGE SCALE GENOMIC DNA]</scope>
    <source>
        <strain evidence="2 3">GP43</strain>
    </source>
</reference>
<sequence>MGHETPPALLPQPSPGGGMLHQAGRLPGRGGNRRADLPDRGPRSGVRIPVQGKPGQTVRKEAALRQGEPHQRPLHASPGYRHTGPEAEGTGSQEILKPPRTLNNSRLRIFSCYAIRSVMSLPRLSMLFLASAALCSCVGTSPEQEEPKVKKSLSEYMQDNKANSIANVPTGLLSTTPNQQQATHLTATTQEEMTKADSGAIYYTDAHDPDAPIPGLEEAFAQRKENERWIQSYPTALREAQSSGKPILIWFHHSVGSPPSKKLGTELLHTKEFEDWAKKNVVRVCYDQAEKFESEPVYRKRQKMLEYVKKAPSLFGVRGTPVLLVMSPDGSKVDTLRGYYTGQNALYFDQIKNSVKLAKQQYEEFKKTLIPKGYRVWTGVNGNTVFAKLSRYSEKTQTLWLQELDGHQSRTSLKRLSLEDRTWLLEQKESHENNGRNKRSGPRGT</sequence>
<dbReference type="Gene3D" id="2.30.30.700">
    <property type="entry name" value="SLA1 homology domain 1"/>
    <property type="match status" value="1"/>
</dbReference>
<organism evidence="2 3">
    <name type="scientific">Akkermansia muciniphila</name>
    <dbReference type="NCBI Taxonomy" id="239935"/>
    <lineage>
        <taxon>Bacteria</taxon>
        <taxon>Pseudomonadati</taxon>
        <taxon>Verrucomicrobiota</taxon>
        <taxon>Verrucomicrobiia</taxon>
        <taxon>Verrucomicrobiales</taxon>
        <taxon>Akkermansiaceae</taxon>
        <taxon>Akkermansia</taxon>
    </lineage>
</organism>
<accession>A0AAP8NNL4</accession>
<feature type="region of interest" description="Disordered" evidence="1">
    <location>
        <begin position="1"/>
        <end position="99"/>
    </location>
</feature>
<gene>
    <name evidence="2" type="ORF">CXU09_06110</name>
</gene>